<dbReference type="SUPFAM" id="SSF46894">
    <property type="entry name" value="C-terminal effector domain of the bipartite response regulators"/>
    <property type="match status" value="1"/>
</dbReference>
<dbReference type="PANTHER" id="PTHR43214:SF42">
    <property type="entry name" value="TRANSCRIPTIONAL REGULATORY PROTEIN DESR"/>
    <property type="match status" value="1"/>
</dbReference>
<dbReference type="InterPro" id="IPR000792">
    <property type="entry name" value="Tscrpt_reg_LuxR_C"/>
</dbReference>
<dbReference type="PROSITE" id="PS50043">
    <property type="entry name" value="HTH_LUXR_2"/>
    <property type="match status" value="1"/>
</dbReference>
<dbReference type="CDD" id="cd06170">
    <property type="entry name" value="LuxR_C_like"/>
    <property type="match status" value="1"/>
</dbReference>
<dbReference type="EMBL" id="CP159534">
    <property type="protein sequence ID" value="XCJ75585.1"/>
    <property type="molecule type" value="Genomic_DNA"/>
</dbReference>
<dbReference type="GO" id="GO:0006355">
    <property type="term" value="P:regulation of DNA-templated transcription"/>
    <property type="evidence" value="ECO:0007669"/>
    <property type="project" value="InterPro"/>
</dbReference>
<dbReference type="PRINTS" id="PR00038">
    <property type="entry name" value="HTHLUXR"/>
</dbReference>
<dbReference type="KEGG" id="stac:ABII15_10490"/>
<feature type="region of interest" description="Disordered" evidence="2">
    <location>
        <begin position="52"/>
        <end position="72"/>
    </location>
</feature>
<keyword evidence="1" id="KW-0238">DNA-binding</keyword>
<dbReference type="RefSeq" id="WP_353947015.1">
    <property type="nucleotide sequence ID" value="NZ_CP159534.1"/>
</dbReference>
<dbReference type="GO" id="GO:0003677">
    <property type="term" value="F:DNA binding"/>
    <property type="evidence" value="ECO:0007669"/>
    <property type="project" value="UniProtKB-KW"/>
</dbReference>
<evidence type="ECO:0000256" key="2">
    <source>
        <dbReference type="SAM" id="MobiDB-lite"/>
    </source>
</evidence>
<dbReference type="InterPro" id="IPR039420">
    <property type="entry name" value="WalR-like"/>
</dbReference>
<name>A0AAU8J428_9ACTN</name>
<feature type="domain" description="HTH luxR-type" evidence="3">
    <location>
        <begin position="580"/>
        <end position="645"/>
    </location>
</feature>
<dbReference type="PANTHER" id="PTHR43214">
    <property type="entry name" value="TWO-COMPONENT RESPONSE REGULATOR"/>
    <property type="match status" value="1"/>
</dbReference>
<protein>
    <submittedName>
        <fullName evidence="4">Helix-turn-helix transcriptional regulator</fullName>
    </submittedName>
</protein>
<evidence type="ECO:0000313" key="4">
    <source>
        <dbReference type="EMBL" id="XCJ75585.1"/>
    </source>
</evidence>
<dbReference type="InterPro" id="IPR016032">
    <property type="entry name" value="Sig_transdc_resp-reg_C-effctor"/>
</dbReference>
<evidence type="ECO:0000259" key="3">
    <source>
        <dbReference type="PROSITE" id="PS50043"/>
    </source>
</evidence>
<gene>
    <name evidence="4" type="ORF">ABII15_10490</name>
</gene>
<sequence length="651" mass="67794">MSVLLLTAAAYEADPEGPGADAGLVLRAATAAGLDAHALDAAARAGLTRDADGRLRLPDPRARYTAEPPARRREAHRLLAEAATGERQRPAGLLHRVLATPYPDERLGAELAAAAAEPGPPAGERATALALAAGLAPDPAVRAARLVAAADRYRRAGRAARARELLDRAAESAVPDPVRGQAALVHGLLALRDGPVADARESLLLAAGQSAPGPALDARLAAAEATWALGDAEGYREIVGVQGIPPGPGAVLDYRLGMSASLGERFLAGRAALARVVERAACAEEGEPDVLLRAGAAALVAGRVDAACRIGSRALAAARARDAAPEVPRALELLAYGELRSGRHARARAHAEEGLATARAGGQRNLVAGQHAILALVASLDSDTGIVARHASAAQHIADRHGLVQTATLAQWALARADLARGRAAEATARLAPLTGPGPRGGHFAVRMLAVPCLVEAAAAAGEPGGAREAVAEFAVWAERGYDPQAPAQLARCQALLDPGDDRFGEALARHDRTGGGDFERARTAALYGKWLRRTRRPARARVLLRDALVAFERCGASVWAAQTAAELRATGEAPGYGRPSPELAELTPQQLRIAHCVAEGDTNREVARRLSVSPRTVDHHLRNVFAQLGVRSRVELARLVHRAERPATAS</sequence>
<dbReference type="Gene3D" id="1.10.10.10">
    <property type="entry name" value="Winged helix-like DNA-binding domain superfamily/Winged helix DNA-binding domain"/>
    <property type="match status" value="1"/>
</dbReference>
<dbReference type="InterPro" id="IPR036388">
    <property type="entry name" value="WH-like_DNA-bd_sf"/>
</dbReference>
<reference evidence="4" key="1">
    <citation type="submission" date="2024-06" db="EMBL/GenBank/DDBJ databases">
        <title>Streptomyces sp. strain HUAS MG91 genome sequences.</title>
        <authorList>
            <person name="Mo P."/>
        </authorList>
    </citation>
    <scope>NUCLEOTIDE SEQUENCE</scope>
    <source>
        <strain evidence="4">HUAS MG91</strain>
    </source>
</reference>
<evidence type="ECO:0000256" key="1">
    <source>
        <dbReference type="ARBA" id="ARBA00023125"/>
    </source>
</evidence>
<dbReference type="Pfam" id="PF00196">
    <property type="entry name" value="GerE"/>
    <property type="match status" value="1"/>
</dbReference>
<organism evidence="4">
    <name type="scientific">Streptomyces tabacisoli</name>
    <dbReference type="NCBI Taxonomy" id="3156398"/>
    <lineage>
        <taxon>Bacteria</taxon>
        <taxon>Bacillati</taxon>
        <taxon>Actinomycetota</taxon>
        <taxon>Actinomycetes</taxon>
        <taxon>Kitasatosporales</taxon>
        <taxon>Streptomycetaceae</taxon>
        <taxon>Streptomyces</taxon>
    </lineage>
</organism>
<accession>A0AAU8J428</accession>
<proteinExistence type="predicted"/>
<dbReference type="AlphaFoldDB" id="A0AAU8J428"/>
<dbReference type="SMART" id="SM00421">
    <property type="entry name" value="HTH_LUXR"/>
    <property type="match status" value="1"/>
</dbReference>